<dbReference type="InterPro" id="IPR040352">
    <property type="entry name" value="TMUB1/2"/>
</dbReference>
<dbReference type="STRING" id="2018661.A0A2A2LKD7"/>
<sequence length="630" mass="70508">MFWLLTELGFNDEAIVAVFVAIFFVLIGAAWWVTMRPPMAYDIYIVEMHNWAHRRVVQVIQVGHSFNPTNGWDTLMRRIRSRVTALHAAREAQQQSQTEQEEGNGNAEQNEGNGQNAAANSNGNSHSSQSSNVNVVVRSPMTVINESTGTFEVRESEPLSVLEIEMPVADEGPVTDANRDSHYATAAAIAILSSSNLHYMRSQSVTDSGRIVDESELTGTGQGEQRRNDRTEPISLTSIVNVNVVEMNQTRGRISTEDANDPNDISRSTRDTPPNSLATSADNSDSESEERQFRRRHPRIPRAERLLNQSAPPSRPLTTTTPVGDQPSTSSLVNEDVLYERLSEVSADAGQAAEEGNDDATPTEEGPRGQKGERICVRLKFLDDTQRDVSAHTSDSLEKFKKKHFPEDVASGKVIRLIYQGQLLRDESRSLESYGVKEMSVIHVHISNVPYKVENSVRHRNMQVNGDSAQQISSTRGMQPQQQGDFDPANSSFYVIWAAIFHSLSPFFFRGIFRGLPRTLPFRAGRYITGAYHRLYNAIFNAYNPYGEGNDSLDAAAEAAARPLPVEFNMSDYMIYILSAHILAVWSFVLLFPNYCDRTAFFLLSILTAYFVFIIIQNFAAQRQRNTVRN</sequence>
<keyword evidence="2" id="KW-0472">Membrane</keyword>
<feature type="region of interest" description="Disordered" evidence="1">
    <location>
        <begin position="205"/>
        <end position="234"/>
    </location>
</feature>
<dbReference type="InterPro" id="IPR029071">
    <property type="entry name" value="Ubiquitin-like_domsf"/>
</dbReference>
<protein>
    <recommendedName>
        <fullName evidence="3">Ubiquitin-like domain-containing protein</fullName>
    </recommendedName>
</protein>
<dbReference type="AlphaFoldDB" id="A0A2A2LKD7"/>
<proteinExistence type="predicted"/>
<evidence type="ECO:0000256" key="1">
    <source>
        <dbReference type="SAM" id="MobiDB-lite"/>
    </source>
</evidence>
<feature type="compositionally biased region" description="Polar residues" evidence="1">
    <location>
        <begin position="307"/>
        <end position="331"/>
    </location>
</feature>
<evidence type="ECO:0000313" key="4">
    <source>
        <dbReference type="EMBL" id="PAV86726.1"/>
    </source>
</evidence>
<feature type="region of interest" description="Disordered" evidence="1">
    <location>
        <begin position="87"/>
        <end position="131"/>
    </location>
</feature>
<keyword evidence="2" id="KW-0812">Transmembrane</keyword>
<comment type="caution">
    <text evidence="4">The sequence shown here is derived from an EMBL/GenBank/DDBJ whole genome shotgun (WGS) entry which is preliminary data.</text>
</comment>
<keyword evidence="5" id="KW-1185">Reference proteome</keyword>
<dbReference type="Proteomes" id="UP000218231">
    <property type="component" value="Unassembled WGS sequence"/>
</dbReference>
<dbReference type="PROSITE" id="PS50053">
    <property type="entry name" value="UBIQUITIN_2"/>
    <property type="match status" value="1"/>
</dbReference>
<dbReference type="InterPro" id="IPR000626">
    <property type="entry name" value="Ubiquitin-like_dom"/>
</dbReference>
<evidence type="ECO:0000259" key="3">
    <source>
        <dbReference type="PROSITE" id="PS50053"/>
    </source>
</evidence>
<feature type="transmembrane region" description="Helical" evidence="2">
    <location>
        <begin position="573"/>
        <end position="592"/>
    </location>
</feature>
<feature type="compositionally biased region" description="Low complexity" evidence="1">
    <location>
        <begin position="91"/>
        <end position="131"/>
    </location>
</feature>
<dbReference type="GO" id="GO:0036503">
    <property type="term" value="P:ERAD pathway"/>
    <property type="evidence" value="ECO:0007669"/>
    <property type="project" value="InterPro"/>
</dbReference>
<dbReference type="OrthoDB" id="1679758at2759"/>
<feature type="domain" description="Ubiquitin-like" evidence="3">
    <location>
        <begin position="375"/>
        <end position="447"/>
    </location>
</feature>
<feature type="region of interest" description="Disordered" evidence="1">
    <location>
        <begin position="346"/>
        <end position="372"/>
    </location>
</feature>
<dbReference type="PANTHER" id="PTHR14557:SF5">
    <property type="entry name" value="UBIQUITIN-LIKE DOMAIN-CONTAINING PROTEIN"/>
    <property type="match status" value="1"/>
</dbReference>
<accession>A0A2A2LKD7</accession>
<feature type="compositionally biased region" description="Polar residues" evidence="1">
    <location>
        <begin position="263"/>
        <end position="283"/>
    </location>
</feature>
<dbReference type="Pfam" id="PF00240">
    <property type="entry name" value="ubiquitin"/>
    <property type="match status" value="1"/>
</dbReference>
<gene>
    <name evidence="4" type="ORF">WR25_14168</name>
</gene>
<dbReference type="PANTHER" id="PTHR14557">
    <property type="entry name" value="PROTEIN C7ORF21"/>
    <property type="match status" value="1"/>
</dbReference>
<dbReference type="EMBL" id="LIAE01006641">
    <property type="protein sequence ID" value="PAV86726.1"/>
    <property type="molecule type" value="Genomic_DNA"/>
</dbReference>
<dbReference type="SUPFAM" id="SSF54236">
    <property type="entry name" value="Ubiquitin-like"/>
    <property type="match status" value="1"/>
</dbReference>
<feature type="region of interest" description="Disordered" evidence="1">
    <location>
        <begin position="250"/>
        <end position="331"/>
    </location>
</feature>
<dbReference type="SMART" id="SM00213">
    <property type="entry name" value="UBQ"/>
    <property type="match status" value="1"/>
</dbReference>
<reference evidence="4 5" key="1">
    <citation type="journal article" date="2017" name="Curr. Biol.">
        <title>Genome architecture and evolution of a unichromosomal asexual nematode.</title>
        <authorList>
            <person name="Fradin H."/>
            <person name="Zegar C."/>
            <person name="Gutwein M."/>
            <person name="Lucas J."/>
            <person name="Kovtun M."/>
            <person name="Corcoran D."/>
            <person name="Baugh L.R."/>
            <person name="Kiontke K."/>
            <person name="Gunsalus K."/>
            <person name="Fitch D.H."/>
            <person name="Piano F."/>
        </authorList>
    </citation>
    <scope>NUCLEOTIDE SEQUENCE [LARGE SCALE GENOMIC DNA]</scope>
    <source>
        <strain evidence="4">PF1309</strain>
    </source>
</reference>
<feature type="transmembrane region" description="Helical" evidence="2">
    <location>
        <begin position="493"/>
        <end position="513"/>
    </location>
</feature>
<evidence type="ECO:0000256" key="2">
    <source>
        <dbReference type="SAM" id="Phobius"/>
    </source>
</evidence>
<feature type="transmembrane region" description="Helical" evidence="2">
    <location>
        <begin position="599"/>
        <end position="620"/>
    </location>
</feature>
<evidence type="ECO:0000313" key="5">
    <source>
        <dbReference type="Proteomes" id="UP000218231"/>
    </source>
</evidence>
<keyword evidence="2" id="KW-1133">Transmembrane helix</keyword>
<dbReference type="Gene3D" id="3.10.20.90">
    <property type="entry name" value="Phosphatidylinositol 3-kinase Catalytic Subunit, Chain A, domain 1"/>
    <property type="match status" value="1"/>
</dbReference>
<dbReference type="CDD" id="cd17057">
    <property type="entry name" value="Ubl_TMUB1_like"/>
    <property type="match status" value="1"/>
</dbReference>
<name>A0A2A2LKD7_9BILA</name>
<organism evidence="4 5">
    <name type="scientific">Diploscapter pachys</name>
    <dbReference type="NCBI Taxonomy" id="2018661"/>
    <lineage>
        <taxon>Eukaryota</taxon>
        <taxon>Metazoa</taxon>
        <taxon>Ecdysozoa</taxon>
        <taxon>Nematoda</taxon>
        <taxon>Chromadorea</taxon>
        <taxon>Rhabditida</taxon>
        <taxon>Rhabditina</taxon>
        <taxon>Rhabditomorpha</taxon>
        <taxon>Rhabditoidea</taxon>
        <taxon>Rhabditidae</taxon>
        <taxon>Diploscapter</taxon>
    </lineage>
</organism>
<feature type="transmembrane region" description="Helical" evidence="2">
    <location>
        <begin position="14"/>
        <end position="33"/>
    </location>
</feature>